<comment type="caution">
    <text evidence="3">The sequence shown here is derived from an EMBL/GenBank/DDBJ whole genome shotgun (WGS) entry which is preliminary data.</text>
</comment>
<dbReference type="RefSeq" id="WP_109516803.1">
    <property type="nucleotide sequence ID" value="NZ_PDOA01000005.1"/>
</dbReference>
<keyword evidence="1" id="KW-0812">Transmembrane</keyword>
<dbReference type="AlphaFoldDB" id="A0A2U1V4M7"/>
<keyword evidence="4" id="KW-1185">Reference proteome</keyword>
<evidence type="ECO:0000259" key="2">
    <source>
        <dbReference type="Pfam" id="PF09976"/>
    </source>
</evidence>
<evidence type="ECO:0000313" key="4">
    <source>
        <dbReference type="Proteomes" id="UP000245048"/>
    </source>
</evidence>
<dbReference type="EMBL" id="PDOA01000005">
    <property type="protein sequence ID" value="PWC28878.1"/>
    <property type="molecule type" value="Genomic_DNA"/>
</dbReference>
<name>A0A2U1V4M7_9PROT</name>
<organism evidence="3 4">
    <name type="scientific">Teichococcus aestuarii</name>
    <dbReference type="NCBI Taxonomy" id="568898"/>
    <lineage>
        <taxon>Bacteria</taxon>
        <taxon>Pseudomonadati</taxon>
        <taxon>Pseudomonadota</taxon>
        <taxon>Alphaproteobacteria</taxon>
        <taxon>Acetobacterales</taxon>
        <taxon>Roseomonadaceae</taxon>
        <taxon>Roseomonas</taxon>
    </lineage>
</organism>
<dbReference type="InterPro" id="IPR018704">
    <property type="entry name" value="SecYEG/CpoB_TPR"/>
</dbReference>
<keyword evidence="1" id="KW-1133">Transmembrane helix</keyword>
<dbReference type="OrthoDB" id="7173339at2"/>
<protein>
    <recommendedName>
        <fullName evidence="2">Ancillary SecYEG translocon subunit/Cell division coordinator CpoB TPR domain-containing protein</fullName>
    </recommendedName>
</protein>
<keyword evidence="1" id="KW-0472">Membrane</keyword>
<feature type="transmembrane region" description="Helical" evidence="1">
    <location>
        <begin position="20"/>
        <end position="42"/>
    </location>
</feature>
<accession>A0A2U1V4M7</accession>
<dbReference type="Pfam" id="PF09976">
    <property type="entry name" value="TPR_21"/>
    <property type="match status" value="1"/>
</dbReference>
<evidence type="ECO:0000313" key="3">
    <source>
        <dbReference type="EMBL" id="PWC28878.1"/>
    </source>
</evidence>
<gene>
    <name evidence="3" type="ORF">CR165_09755</name>
</gene>
<dbReference type="Proteomes" id="UP000245048">
    <property type="component" value="Unassembled WGS sequence"/>
</dbReference>
<sequence>MPDIFDEVQEELRAERARQLGVRYGGMLAGVALLVLVGLGGWQGWRWYEQRQASQAATTFLEAHRAAEAQGADLKAVGDRFAALAAESPAGYRLLSLLRAAALKAETGDRAAALVMWDQVASDSAAPQLYRDLASLMWALHGMDSQDPALLAARLEPLAQAGGPTGSPWRASARELRALLAIRRGETAEAKRDLEALAADVNAPRGLRDRASRLAAGLGV</sequence>
<evidence type="ECO:0000256" key="1">
    <source>
        <dbReference type="SAM" id="Phobius"/>
    </source>
</evidence>
<feature type="domain" description="Ancillary SecYEG translocon subunit/Cell division coordinator CpoB TPR" evidence="2">
    <location>
        <begin position="23"/>
        <end position="195"/>
    </location>
</feature>
<reference evidence="4" key="1">
    <citation type="submission" date="2017-10" db="EMBL/GenBank/DDBJ databases">
        <authorList>
            <person name="Toshchakov S.V."/>
            <person name="Goeva M.A."/>
        </authorList>
    </citation>
    <scope>NUCLEOTIDE SEQUENCE [LARGE SCALE GENOMIC DNA]</scope>
    <source>
        <strain evidence="4">JR1/69-1-13</strain>
    </source>
</reference>
<proteinExistence type="predicted"/>